<proteinExistence type="predicted"/>
<reference evidence="2 3" key="1">
    <citation type="journal article" date="2021" name="Commun. Biol.">
        <title>The genome of Shorea leprosula (Dipterocarpaceae) highlights the ecological relevance of drought in aseasonal tropical rainforests.</title>
        <authorList>
            <person name="Ng K.K.S."/>
            <person name="Kobayashi M.J."/>
            <person name="Fawcett J.A."/>
            <person name="Hatakeyama M."/>
            <person name="Paape T."/>
            <person name="Ng C.H."/>
            <person name="Ang C.C."/>
            <person name="Tnah L.H."/>
            <person name="Lee C.T."/>
            <person name="Nishiyama T."/>
            <person name="Sese J."/>
            <person name="O'Brien M.J."/>
            <person name="Copetti D."/>
            <person name="Mohd Noor M.I."/>
            <person name="Ong R.C."/>
            <person name="Putra M."/>
            <person name="Sireger I.Z."/>
            <person name="Indrioko S."/>
            <person name="Kosugi Y."/>
            <person name="Izuno A."/>
            <person name="Isagi Y."/>
            <person name="Lee S.L."/>
            <person name="Shimizu K.K."/>
        </authorList>
    </citation>
    <scope>NUCLEOTIDE SEQUENCE [LARGE SCALE GENOMIC DNA]</scope>
    <source>
        <strain evidence="2">214</strain>
    </source>
</reference>
<dbReference type="Pfam" id="PF14223">
    <property type="entry name" value="Retrotran_gag_2"/>
    <property type="match status" value="1"/>
</dbReference>
<feature type="domain" description="Reverse transcriptase Ty1/copia-type" evidence="1">
    <location>
        <begin position="177"/>
        <end position="250"/>
    </location>
</feature>
<dbReference type="InterPro" id="IPR013103">
    <property type="entry name" value="RVT_2"/>
</dbReference>
<gene>
    <name evidence="2" type="ORF">SLEP1_g13827</name>
</gene>
<evidence type="ECO:0000313" key="2">
    <source>
        <dbReference type="EMBL" id="GKV01262.1"/>
    </source>
</evidence>
<organism evidence="2 3">
    <name type="scientific">Rubroshorea leprosula</name>
    <dbReference type="NCBI Taxonomy" id="152421"/>
    <lineage>
        <taxon>Eukaryota</taxon>
        <taxon>Viridiplantae</taxon>
        <taxon>Streptophyta</taxon>
        <taxon>Embryophyta</taxon>
        <taxon>Tracheophyta</taxon>
        <taxon>Spermatophyta</taxon>
        <taxon>Magnoliopsida</taxon>
        <taxon>eudicotyledons</taxon>
        <taxon>Gunneridae</taxon>
        <taxon>Pentapetalae</taxon>
        <taxon>rosids</taxon>
        <taxon>malvids</taxon>
        <taxon>Malvales</taxon>
        <taxon>Dipterocarpaceae</taxon>
        <taxon>Rubroshorea</taxon>
    </lineage>
</organism>
<dbReference type="Pfam" id="PF07727">
    <property type="entry name" value="RVT_2"/>
    <property type="match status" value="1"/>
</dbReference>
<dbReference type="PANTHER" id="PTHR47481:SF22">
    <property type="entry name" value="RETROTRANSPOSON GAG DOMAIN-CONTAINING PROTEIN"/>
    <property type="match status" value="1"/>
</dbReference>
<dbReference type="PANTHER" id="PTHR47481">
    <property type="match status" value="1"/>
</dbReference>
<dbReference type="EMBL" id="BPVZ01000016">
    <property type="protein sequence ID" value="GKV01262.1"/>
    <property type="molecule type" value="Genomic_DNA"/>
</dbReference>
<evidence type="ECO:0000313" key="3">
    <source>
        <dbReference type="Proteomes" id="UP001054252"/>
    </source>
</evidence>
<keyword evidence="3" id="KW-1185">Reference proteome</keyword>
<protein>
    <recommendedName>
        <fullName evidence="1">Reverse transcriptase Ty1/copia-type domain-containing protein</fullName>
    </recommendedName>
</protein>
<dbReference type="AlphaFoldDB" id="A0AAV5IH68"/>
<name>A0AAV5IH68_9ROSI</name>
<dbReference type="Proteomes" id="UP001054252">
    <property type="component" value="Unassembled WGS sequence"/>
</dbReference>
<accession>A0AAV5IH68</accession>
<comment type="caution">
    <text evidence="2">The sequence shown here is derived from an EMBL/GenBank/DDBJ whole genome shotgun (WGS) entry which is preliminary data.</text>
</comment>
<evidence type="ECO:0000259" key="1">
    <source>
        <dbReference type="Pfam" id="PF07727"/>
    </source>
</evidence>
<sequence>MVRYVIWQDHLHNLCSEGKTVTEYLNLVKLITDELENMHWAVSNEELSVHVMNDLGPEFQEFCAVMRALETPLSFEDFQGRLLAHEESLHHEERRLETIPVVAHHASVEMRNSRGPNAYYSQSGSNFQTTSFVTNQPISAAATRNPIEPSCISQALKDPNWKQAMSDEFTTLVHQGTWGLVPRSLDQNVIGSKWVFWLKCKADGSIECYKARLVAKGFHQQPGNDYSETFSPMIKSTTIKMMLSIFVVDQLVSSLSSAFSLKDPSPLHFFLGVEAITTSAGTQYHGLLLRPQHNLSLHAFDLHFVRELVEQQILRVAHISSKDQLADGSTKPYLAHDFCCCDPRLASLMAPPSCGGVSRKVLHDTILSLN</sequence>